<keyword evidence="2" id="KW-1185">Reference proteome</keyword>
<dbReference type="RefSeq" id="WP_146091944.1">
    <property type="nucleotide sequence ID" value="NZ_JBJGBS010000013.1"/>
</dbReference>
<name>A0ABW9MI06_9XANT</name>
<evidence type="ECO:0000313" key="2">
    <source>
        <dbReference type="Proteomes" id="UP001637990"/>
    </source>
</evidence>
<reference evidence="1 2" key="1">
    <citation type="submission" date="2024-11" db="EMBL/GenBank/DDBJ databases">
        <title>Genome sequencing of Xanthomonas codiaei.</title>
        <authorList>
            <person name="Studholme D.J."/>
        </authorList>
    </citation>
    <scope>NUCLEOTIDE SEQUENCE [LARGE SCALE GENOMIC DNA]</scope>
    <source>
        <strain evidence="1 2">NCPPB 4350</strain>
    </source>
</reference>
<gene>
    <name evidence="1" type="ORF">ACI6Q5_05220</name>
</gene>
<comment type="caution">
    <text evidence="1">The sequence shown here is derived from an EMBL/GenBank/DDBJ whole genome shotgun (WGS) entry which is preliminary data.</text>
</comment>
<dbReference type="Proteomes" id="UP001637990">
    <property type="component" value="Unassembled WGS sequence"/>
</dbReference>
<evidence type="ECO:0008006" key="3">
    <source>
        <dbReference type="Google" id="ProtNLM"/>
    </source>
</evidence>
<sequence length="70" mass="7464">MSLAALVVIVLTRVAMVFIPKKSRRSSVGGFSMGDILRFWSSACIALRGLGDALAGRSGELRKLELTVSP</sequence>
<organism evidence="1 2">
    <name type="scientific">Xanthomonas codiaei</name>
    <dbReference type="NCBI Taxonomy" id="56463"/>
    <lineage>
        <taxon>Bacteria</taxon>
        <taxon>Pseudomonadati</taxon>
        <taxon>Pseudomonadota</taxon>
        <taxon>Gammaproteobacteria</taxon>
        <taxon>Lysobacterales</taxon>
        <taxon>Lysobacteraceae</taxon>
        <taxon>Xanthomonas</taxon>
    </lineage>
</organism>
<evidence type="ECO:0000313" key="1">
    <source>
        <dbReference type="EMBL" id="MFO3704383.1"/>
    </source>
</evidence>
<accession>A0ABW9MI06</accession>
<dbReference type="EMBL" id="JBJGBS010000013">
    <property type="protein sequence ID" value="MFO3704383.1"/>
    <property type="molecule type" value="Genomic_DNA"/>
</dbReference>
<protein>
    <recommendedName>
        <fullName evidence="3">Secreted protein</fullName>
    </recommendedName>
</protein>
<proteinExistence type="predicted"/>